<feature type="signal peptide" evidence="8">
    <location>
        <begin position="1"/>
        <end position="20"/>
    </location>
</feature>
<dbReference type="SUPFAM" id="SSF50494">
    <property type="entry name" value="Trypsin-like serine proteases"/>
    <property type="match status" value="1"/>
</dbReference>
<reference evidence="10 11" key="1">
    <citation type="journal article" date="2021" name="Genome Biol.">
        <title>AFLAP: assembly-free linkage analysis pipeline using k-mers from genome sequencing data.</title>
        <authorList>
            <person name="Fletcher K."/>
            <person name="Zhang L."/>
            <person name="Gil J."/>
            <person name="Han R."/>
            <person name="Cavanaugh K."/>
            <person name="Michelmore R."/>
        </authorList>
    </citation>
    <scope>NUCLEOTIDE SEQUENCE [LARGE SCALE GENOMIC DNA]</scope>
    <source>
        <strain evidence="10 11">SF5</strain>
    </source>
</reference>
<dbReference type="PANTHER" id="PTHR24276:SF98">
    <property type="entry name" value="FI18310P1-RELATED"/>
    <property type="match status" value="1"/>
</dbReference>
<dbReference type="EMBL" id="SHOA02000009">
    <property type="protein sequence ID" value="TDH74064.1"/>
    <property type="molecule type" value="Genomic_DNA"/>
</dbReference>
<evidence type="ECO:0000256" key="8">
    <source>
        <dbReference type="SAM" id="SignalP"/>
    </source>
</evidence>
<dbReference type="CDD" id="cd00190">
    <property type="entry name" value="Tryp_SPc"/>
    <property type="match status" value="1"/>
</dbReference>
<feature type="domain" description="Peptidase S1" evidence="9">
    <location>
        <begin position="30"/>
        <end position="259"/>
    </location>
</feature>
<dbReference type="InterPro" id="IPR001314">
    <property type="entry name" value="Peptidase_S1A"/>
</dbReference>
<dbReference type="OrthoDB" id="160172at2759"/>
<comment type="subcellular location">
    <subcellularLocation>
        <location evidence="1">Secreted</location>
    </subcellularLocation>
</comment>
<evidence type="ECO:0000256" key="4">
    <source>
        <dbReference type="ARBA" id="ARBA00022729"/>
    </source>
</evidence>
<keyword evidence="5" id="KW-0843">Virulence</keyword>
<dbReference type="InterPro" id="IPR009003">
    <property type="entry name" value="Peptidase_S1_PA"/>
</dbReference>
<dbReference type="PRINTS" id="PR00722">
    <property type="entry name" value="CHYMOTRYPSIN"/>
</dbReference>
<protein>
    <recommendedName>
        <fullName evidence="9">Peptidase S1 domain-containing protein</fullName>
    </recommendedName>
</protein>
<evidence type="ECO:0000256" key="1">
    <source>
        <dbReference type="ARBA" id="ARBA00004613"/>
    </source>
</evidence>
<dbReference type="PROSITE" id="PS50240">
    <property type="entry name" value="TRYPSIN_DOM"/>
    <property type="match status" value="1"/>
</dbReference>
<evidence type="ECO:0000313" key="11">
    <source>
        <dbReference type="Proteomes" id="UP000294530"/>
    </source>
</evidence>
<comment type="caution">
    <text evidence="10">The sequence shown here is derived from an EMBL/GenBank/DDBJ whole genome shotgun (WGS) entry which is preliminary data.</text>
</comment>
<keyword evidence="11" id="KW-1185">Reference proteome</keyword>
<dbReference type="KEGG" id="blac:94349671"/>
<feature type="chain" id="PRO_5037953531" description="Peptidase S1 domain-containing protein" evidence="8">
    <location>
        <begin position="21"/>
        <end position="268"/>
    </location>
</feature>
<dbReference type="GO" id="GO:0005576">
    <property type="term" value="C:extracellular region"/>
    <property type="evidence" value="ECO:0007669"/>
    <property type="project" value="UniProtKB-SubCell"/>
</dbReference>
<keyword evidence="4 8" id="KW-0732">Signal</keyword>
<accession>A0A976NZQ0</accession>
<dbReference type="RefSeq" id="XP_067823562.1">
    <property type="nucleotide sequence ID" value="XM_067964000.1"/>
</dbReference>
<comment type="similarity">
    <text evidence="2">Belongs to the peptidase S1 family.</text>
</comment>
<dbReference type="PANTHER" id="PTHR24276">
    <property type="entry name" value="POLYSERASE-RELATED"/>
    <property type="match status" value="1"/>
</dbReference>
<dbReference type="InterPro" id="IPR001254">
    <property type="entry name" value="Trypsin_dom"/>
</dbReference>
<keyword evidence="3" id="KW-0964">Secreted</keyword>
<dbReference type="Gene3D" id="2.40.10.10">
    <property type="entry name" value="Trypsin-like serine proteases"/>
    <property type="match status" value="1"/>
</dbReference>
<dbReference type="GO" id="GO:0004252">
    <property type="term" value="F:serine-type endopeptidase activity"/>
    <property type="evidence" value="ECO:0007669"/>
    <property type="project" value="InterPro"/>
</dbReference>
<evidence type="ECO:0000313" key="10">
    <source>
        <dbReference type="EMBL" id="TDH74064.1"/>
    </source>
</evidence>
<proteinExistence type="inferred from homology"/>
<dbReference type="Pfam" id="PF00089">
    <property type="entry name" value="Trypsin"/>
    <property type="match status" value="1"/>
</dbReference>
<evidence type="ECO:0000256" key="7">
    <source>
        <dbReference type="ARBA" id="ARBA00023180"/>
    </source>
</evidence>
<evidence type="ECO:0000256" key="5">
    <source>
        <dbReference type="ARBA" id="ARBA00023026"/>
    </source>
</evidence>
<dbReference type="AlphaFoldDB" id="A0A976NZQ0"/>
<keyword evidence="7" id="KW-0325">Glycoprotein</keyword>
<dbReference type="InterPro" id="IPR050430">
    <property type="entry name" value="Peptidase_S1"/>
</dbReference>
<dbReference type="GO" id="GO:0006508">
    <property type="term" value="P:proteolysis"/>
    <property type="evidence" value="ECO:0007669"/>
    <property type="project" value="InterPro"/>
</dbReference>
<dbReference type="SMART" id="SM00020">
    <property type="entry name" value="Tryp_SPc"/>
    <property type="match status" value="1"/>
</dbReference>
<dbReference type="Proteomes" id="UP000294530">
    <property type="component" value="Unassembled WGS sequence"/>
</dbReference>
<dbReference type="InterPro" id="IPR043504">
    <property type="entry name" value="Peptidase_S1_PA_chymotrypsin"/>
</dbReference>
<evidence type="ECO:0000259" key="9">
    <source>
        <dbReference type="PROSITE" id="PS50240"/>
    </source>
</evidence>
<dbReference type="GeneID" id="94349671"/>
<gene>
    <name evidence="10" type="ORF">CCR75_005926</name>
</gene>
<keyword evidence="6" id="KW-1015">Disulfide bond</keyword>
<evidence type="ECO:0000256" key="3">
    <source>
        <dbReference type="ARBA" id="ARBA00022525"/>
    </source>
</evidence>
<evidence type="ECO:0000256" key="2">
    <source>
        <dbReference type="ARBA" id="ARBA00007664"/>
    </source>
</evidence>
<organism evidence="10 11">
    <name type="scientific">Bremia lactucae</name>
    <name type="common">Lettuce downy mildew</name>
    <dbReference type="NCBI Taxonomy" id="4779"/>
    <lineage>
        <taxon>Eukaryota</taxon>
        <taxon>Sar</taxon>
        <taxon>Stramenopiles</taxon>
        <taxon>Oomycota</taxon>
        <taxon>Peronosporomycetes</taxon>
        <taxon>Peronosporales</taxon>
        <taxon>Peronosporaceae</taxon>
        <taxon>Bremia</taxon>
    </lineage>
</organism>
<sequence length="268" mass="29167">MMNIIATIIAAATTFAGVTGNTVHTSRQLILGGHPVTDSSHQYVAGLRDSPYENTFCGGVLITKLHVLTTQTCVEHIQDGMSMYAAIGARYLMGLNFPNGTQDGERIKVETITIHPKYNNDTTSYNFALLTLEKESQSTPIQLPTTDVKPGTYLEAFGWGATTYSNTIFPKQLQVVELEAWSNDRCDDLYKIDESMICAGGEVSEGICMGDVGGPLVHKTKSGDVLMGLSSMSDCNLDGTPDIFSRVSSAMDWLRECIESYTSYSDKA</sequence>
<name>A0A976NZQ0_BRELC</name>
<evidence type="ECO:0000256" key="6">
    <source>
        <dbReference type="ARBA" id="ARBA00023157"/>
    </source>
</evidence>